<accession>A0A0D0AV59</accession>
<reference evidence="2" key="3">
    <citation type="submission" date="2015-02" db="EMBL/GenBank/DDBJ databases">
        <title>Evolutionary Origins and Diversification of the Mycorrhizal Mutualists.</title>
        <authorList>
            <consortium name="DOE Joint Genome Institute"/>
            <consortium name="Mycorrhizal Genomics Consortium"/>
            <person name="Kohler A."/>
            <person name="Kuo A."/>
            <person name="Nagy L.G."/>
            <person name="Floudas D."/>
            <person name="Copeland A."/>
            <person name="Barry K.W."/>
            <person name="Cichocki N."/>
            <person name="Veneault-Fourrey C."/>
            <person name="LaButti K."/>
            <person name="Lindquist E.A."/>
            <person name="Lipzen A."/>
            <person name="Lundell T."/>
            <person name="Morin E."/>
            <person name="Murat C."/>
            <person name="Riley R."/>
            <person name="Ohm R."/>
            <person name="Sun H."/>
            <person name="Tunlid A."/>
            <person name="Henrissat B."/>
            <person name="Grigoriev I.V."/>
            <person name="Hibbett D.S."/>
            <person name="Martin F."/>
        </authorList>
    </citation>
    <scope>NUCLEOTIDE SEQUENCE</scope>
    <source>
        <strain evidence="2">UH-Slu-Lm8-n1</strain>
    </source>
</reference>
<dbReference type="AlphaFoldDB" id="A0A0D0AV59"/>
<sequence>MVLIGADIEDFMILARHSAGGRDPTPQHVKASLKDWDAPLSVRSKVARYFALR</sequence>
<gene>
    <name evidence="2" type="ORF">CY34DRAFT_809537</name>
    <name evidence="1" type="ORF">CY34DRAFT_814195</name>
</gene>
<dbReference type="OrthoDB" id="2697089at2759"/>
<keyword evidence="3" id="KW-1185">Reference proteome</keyword>
<evidence type="ECO:0000313" key="2">
    <source>
        <dbReference type="EMBL" id="KIK38282.1"/>
    </source>
</evidence>
<dbReference type="EMBL" id="KN835402">
    <property type="protein sequence ID" value="KIK38282.1"/>
    <property type="molecule type" value="Genomic_DNA"/>
</dbReference>
<organism evidence="2 3">
    <name type="scientific">Suillus luteus UH-Slu-Lm8-n1</name>
    <dbReference type="NCBI Taxonomy" id="930992"/>
    <lineage>
        <taxon>Eukaryota</taxon>
        <taxon>Fungi</taxon>
        <taxon>Dikarya</taxon>
        <taxon>Basidiomycota</taxon>
        <taxon>Agaricomycotina</taxon>
        <taxon>Agaricomycetes</taxon>
        <taxon>Agaricomycetidae</taxon>
        <taxon>Boletales</taxon>
        <taxon>Suillineae</taxon>
        <taxon>Suillaceae</taxon>
        <taxon>Suillus</taxon>
    </lineage>
</organism>
<evidence type="ECO:0000313" key="3">
    <source>
        <dbReference type="Proteomes" id="UP000054485"/>
    </source>
</evidence>
<evidence type="ECO:0000313" key="1">
    <source>
        <dbReference type="EMBL" id="KIK32589.1"/>
    </source>
</evidence>
<proteinExistence type="predicted"/>
<dbReference type="HOGENOM" id="CLU_3070221_0_0_1"/>
<dbReference type="Proteomes" id="UP000054485">
    <property type="component" value="Unassembled WGS sequence"/>
</dbReference>
<reference evidence="2 3" key="1">
    <citation type="submission" date="2014-04" db="EMBL/GenBank/DDBJ databases">
        <authorList>
            <consortium name="DOE Joint Genome Institute"/>
            <person name="Kuo A."/>
            <person name="Ruytinx J."/>
            <person name="Rineau F."/>
            <person name="Colpaert J."/>
            <person name="Kohler A."/>
            <person name="Nagy L.G."/>
            <person name="Floudas D."/>
            <person name="Copeland A."/>
            <person name="Barry K.W."/>
            <person name="Cichocki N."/>
            <person name="Veneault-Fourrey C."/>
            <person name="LaButti K."/>
            <person name="Lindquist E.A."/>
            <person name="Lipzen A."/>
            <person name="Lundell T."/>
            <person name="Morin E."/>
            <person name="Murat C."/>
            <person name="Sun H."/>
            <person name="Tunlid A."/>
            <person name="Henrissat B."/>
            <person name="Grigoriev I.V."/>
            <person name="Hibbett D.S."/>
            <person name="Martin F."/>
            <person name="Nordberg H.P."/>
            <person name="Cantor M.N."/>
            <person name="Hua S.X."/>
        </authorList>
    </citation>
    <scope>NUCLEOTIDE SEQUENCE [LARGE SCALE GENOMIC DNA]</scope>
    <source>
        <strain evidence="2 3">UH-Slu-Lm8-n1</strain>
    </source>
</reference>
<dbReference type="EMBL" id="KN836181">
    <property type="protein sequence ID" value="KIK32589.1"/>
    <property type="molecule type" value="Genomic_DNA"/>
</dbReference>
<name>A0A0D0AV59_9AGAM</name>
<reference evidence="3" key="2">
    <citation type="submission" date="2015-01" db="EMBL/GenBank/DDBJ databases">
        <title>Evolutionary Origins and Diversification of the Mycorrhizal Mutualists.</title>
        <authorList>
            <consortium name="DOE Joint Genome Institute"/>
            <consortium name="Mycorrhizal Genomics Consortium"/>
            <person name="Kohler A."/>
            <person name="Kuo A."/>
            <person name="Nagy L.G."/>
            <person name="Floudas D."/>
            <person name="Copeland A."/>
            <person name="Barry K.W."/>
            <person name="Cichocki N."/>
            <person name="Veneault-Fourrey C."/>
            <person name="LaButti K."/>
            <person name="Lindquist E.A."/>
            <person name="Lipzen A."/>
            <person name="Lundell T."/>
            <person name="Morin E."/>
            <person name="Murat C."/>
            <person name="Riley R."/>
            <person name="Ohm R."/>
            <person name="Sun H."/>
            <person name="Tunlid A."/>
            <person name="Henrissat B."/>
            <person name="Grigoriev I.V."/>
            <person name="Hibbett D.S."/>
            <person name="Martin F."/>
        </authorList>
    </citation>
    <scope>NUCLEOTIDE SEQUENCE [LARGE SCALE GENOMIC DNA]</scope>
    <source>
        <strain evidence="1 3">UH-Slu-Lm8-n1</strain>
    </source>
</reference>
<protein>
    <submittedName>
        <fullName evidence="2">Unplaced genomic scaffold CY34scaffold_271, whole genome shotgun sequence</fullName>
    </submittedName>
</protein>